<sequence>MTLSRSPTETNETTPISVDECTRSASTICPAIAKAKKNRSNHRMPIALHGVMAESDDELVAQIARTGLAKVNKSSKDKYTDDLDKRLKAVERKWEKKLHKAIVGSVGELSSRMKGFDIEKYISENIE</sequence>
<name>A0A2V3ID17_9FLOR</name>
<accession>A0A2V3ID17</accession>
<proteinExistence type="predicted"/>
<dbReference type="AlphaFoldDB" id="A0A2V3ID17"/>
<protein>
    <submittedName>
        <fullName evidence="1">Uncharacterized protein</fullName>
    </submittedName>
</protein>
<comment type="caution">
    <text evidence="1">The sequence shown here is derived from an EMBL/GenBank/DDBJ whole genome shotgun (WGS) entry which is preliminary data.</text>
</comment>
<evidence type="ECO:0000313" key="1">
    <source>
        <dbReference type="EMBL" id="PXF39974.1"/>
    </source>
</evidence>
<evidence type="ECO:0000313" key="2">
    <source>
        <dbReference type="Proteomes" id="UP000247409"/>
    </source>
</evidence>
<keyword evidence="2" id="KW-1185">Reference proteome</keyword>
<dbReference type="Proteomes" id="UP000247409">
    <property type="component" value="Unassembled WGS sequence"/>
</dbReference>
<dbReference type="EMBL" id="NBIV01000391">
    <property type="protein sequence ID" value="PXF39974.1"/>
    <property type="molecule type" value="Genomic_DNA"/>
</dbReference>
<gene>
    <name evidence="1" type="ORF">BWQ96_10325</name>
</gene>
<reference evidence="1 2" key="1">
    <citation type="journal article" date="2018" name="Mol. Biol. Evol.">
        <title>Analysis of the draft genome of the red seaweed Gracilariopsis chorda provides insights into genome size evolution in Rhodophyta.</title>
        <authorList>
            <person name="Lee J."/>
            <person name="Yang E.C."/>
            <person name="Graf L."/>
            <person name="Yang J.H."/>
            <person name="Qiu H."/>
            <person name="Zel Zion U."/>
            <person name="Chan C.X."/>
            <person name="Stephens T.G."/>
            <person name="Weber A.P.M."/>
            <person name="Boo G.H."/>
            <person name="Boo S.M."/>
            <person name="Kim K.M."/>
            <person name="Shin Y."/>
            <person name="Jung M."/>
            <person name="Lee S.J."/>
            <person name="Yim H.S."/>
            <person name="Lee J.H."/>
            <person name="Bhattacharya D."/>
            <person name="Yoon H.S."/>
        </authorList>
    </citation>
    <scope>NUCLEOTIDE SEQUENCE [LARGE SCALE GENOMIC DNA]</scope>
    <source>
        <strain evidence="1 2">SKKU-2015</strain>
        <tissue evidence="1">Whole body</tissue>
    </source>
</reference>
<organism evidence="1 2">
    <name type="scientific">Gracilariopsis chorda</name>
    <dbReference type="NCBI Taxonomy" id="448386"/>
    <lineage>
        <taxon>Eukaryota</taxon>
        <taxon>Rhodophyta</taxon>
        <taxon>Florideophyceae</taxon>
        <taxon>Rhodymeniophycidae</taxon>
        <taxon>Gracilariales</taxon>
        <taxon>Gracilariaceae</taxon>
        <taxon>Gracilariopsis</taxon>
    </lineage>
</organism>